<evidence type="ECO:0000259" key="10">
    <source>
        <dbReference type="PROSITE" id="PS51471"/>
    </source>
</evidence>
<sequence>MVVLADEVLDQIPLIRSPKHGSNVSDIPVVDLSMPGSAEALVGACEELGFFKVVNHGVPVELAQRLEAEAIKFFALPQLDKEKSGPPNPFGYGNKTIGPNGDVGWVEYLLFAITSAPLSYTSMSFLEEPSACSFRSALKEYLLAMRKLASDLLRLMAEGLKIEPRDAFSRLVMGEQSDGIFRLNHYPKCPILEKLNCSLTGFGEHTDPQIISVLRSNSSTGLQISLKDGSWVAVPPDQESFFINTVYVMAGTQVLTNGRFRSVRHRVLANGLKSRVSMIHFFGPSPAERIAPLPQLMGEGEQSKYREFTWGEYKKASYKSRLSDDRLGQFEK</sequence>
<dbReference type="EMBL" id="HG996471">
    <property type="protein sequence ID" value="CAG1847678.1"/>
    <property type="molecule type" value="Genomic_DNA"/>
</dbReference>
<gene>
    <name evidence="11" type="ORF">GSMUA_174730.1</name>
</gene>
<evidence type="ECO:0000313" key="11">
    <source>
        <dbReference type="EMBL" id="CAG1847678.1"/>
    </source>
</evidence>
<organism evidence="11">
    <name type="scientific">Musa acuminata subsp. malaccensis</name>
    <name type="common">Wild banana</name>
    <name type="synonym">Musa malaccensis</name>
    <dbReference type="NCBI Taxonomy" id="214687"/>
    <lineage>
        <taxon>Eukaryota</taxon>
        <taxon>Viridiplantae</taxon>
        <taxon>Streptophyta</taxon>
        <taxon>Embryophyta</taxon>
        <taxon>Tracheophyta</taxon>
        <taxon>Spermatophyta</taxon>
        <taxon>Magnoliopsida</taxon>
        <taxon>Liliopsida</taxon>
        <taxon>Zingiberales</taxon>
        <taxon>Musaceae</taxon>
        <taxon>Musa</taxon>
    </lineage>
</organism>
<dbReference type="PANTHER" id="PTHR47990">
    <property type="entry name" value="2-OXOGLUTARATE (2OG) AND FE(II)-DEPENDENT OXYGENASE SUPERFAMILY PROTEIN-RELATED"/>
    <property type="match status" value="1"/>
</dbReference>
<keyword evidence="4 9" id="KW-0560">Oxidoreductase</keyword>
<dbReference type="InterPro" id="IPR027443">
    <property type="entry name" value="IPNS-like_sf"/>
</dbReference>
<dbReference type="InterPro" id="IPR026992">
    <property type="entry name" value="DIOX_N"/>
</dbReference>
<evidence type="ECO:0000256" key="8">
    <source>
        <dbReference type="ARBA" id="ARBA00066708"/>
    </source>
</evidence>
<comment type="similarity">
    <text evidence="7">Belongs to the iron/ascorbate-dependent oxidoreductase family. GA2OX subfamily.</text>
</comment>
<accession>A0A8D7FBG9</accession>
<evidence type="ECO:0000256" key="5">
    <source>
        <dbReference type="ARBA" id="ARBA00023004"/>
    </source>
</evidence>
<keyword evidence="2 9" id="KW-0479">Metal-binding</keyword>
<evidence type="ECO:0000256" key="2">
    <source>
        <dbReference type="ARBA" id="ARBA00022723"/>
    </source>
</evidence>
<keyword evidence="5 9" id="KW-0408">Iron</keyword>
<comment type="catalytic activity">
    <reaction evidence="6">
        <text>gibberellin A1 + 2-oxoglutarate + O2 = gibberellin A8 + succinate + CO2</text>
        <dbReference type="Rhea" id="RHEA:15005"/>
        <dbReference type="ChEBI" id="CHEBI:15379"/>
        <dbReference type="ChEBI" id="CHEBI:16526"/>
        <dbReference type="ChEBI" id="CHEBI:16810"/>
        <dbReference type="ChEBI" id="CHEBI:30031"/>
        <dbReference type="ChEBI" id="CHEBI:58524"/>
        <dbReference type="ChEBI" id="CHEBI:58594"/>
        <dbReference type="EC" id="1.14.11.13"/>
    </reaction>
</comment>
<dbReference type="FunFam" id="2.60.120.330:FF:000014">
    <property type="entry name" value="Gibberellin 2-beta-dioxygenase 1"/>
    <property type="match status" value="1"/>
</dbReference>
<keyword evidence="3" id="KW-0223">Dioxygenase</keyword>
<comment type="cofactor">
    <cofactor evidence="1">
        <name>L-ascorbate</name>
        <dbReference type="ChEBI" id="CHEBI:38290"/>
    </cofactor>
</comment>
<evidence type="ECO:0000256" key="7">
    <source>
        <dbReference type="ARBA" id="ARBA00061282"/>
    </source>
</evidence>
<dbReference type="Gene3D" id="2.60.120.330">
    <property type="entry name" value="B-lactam Antibiotic, Isopenicillin N Synthase, Chain"/>
    <property type="match status" value="1"/>
</dbReference>
<evidence type="ECO:0000256" key="9">
    <source>
        <dbReference type="RuleBase" id="RU003682"/>
    </source>
</evidence>
<dbReference type="InterPro" id="IPR050231">
    <property type="entry name" value="Iron_ascorbate_oxido_reductase"/>
</dbReference>
<dbReference type="AlphaFoldDB" id="A0A8D7FBG9"/>
<dbReference type="Pfam" id="PF14226">
    <property type="entry name" value="DIOX_N"/>
    <property type="match status" value="1"/>
</dbReference>
<evidence type="ECO:0000256" key="1">
    <source>
        <dbReference type="ARBA" id="ARBA00001961"/>
    </source>
</evidence>
<dbReference type="InterPro" id="IPR005123">
    <property type="entry name" value="Oxoglu/Fe-dep_dioxygenase_dom"/>
</dbReference>
<evidence type="ECO:0000256" key="6">
    <source>
        <dbReference type="ARBA" id="ARBA00052204"/>
    </source>
</evidence>
<protein>
    <recommendedName>
        <fullName evidence="8">gibberellin 2beta-dioxygenase</fullName>
        <ecNumber evidence="8">1.14.11.13</ecNumber>
    </recommendedName>
</protein>
<proteinExistence type="inferred from homology"/>
<feature type="domain" description="Fe2OG dioxygenase" evidence="10">
    <location>
        <begin position="176"/>
        <end position="284"/>
    </location>
</feature>
<evidence type="ECO:0000256" key="3">
    <source>
        <dbReference type="ARBA" id="ARBA00022964"/>
    </source>
</evidence>
<dbReference type="GO" id="GO:0046872">
    <property type="term" value="F:metal ion binding"/>
    <property type="evidence" value="ECO:0007669"/>
    <property type="project" value="UniProtKB-KW"/>
</dbReference>
<dbReference type="PROSITE" id="PS51471">
    <property type="entry name" value="FE2OG_OXY"/>
    <property type="match status" value="1"/>
</dbReference>
<dbReference type="SUPFAM" id="SSF51197">
    <property type="entry name" value="Clavaminate synthase-like"/>
    <property type="match status" value="1"/>
</dbReference>
<name>A0A8D7FBG9_MUSAM</name>
<dbReference type="InterPro" id="IPR044861">
    <property type="entry name" value="IPNS-like_FE2OG_OXY"/>
</dbReference>
<dbReference type="GO" id="GO:0045543">
    <property type="term" value="F:gibberellin 2-beta-dioxygenase activity"/>
    <property type="evidence" value="ECO:0007669"/>
    <property type="project" value="UniProtKB-EC"/>
</dbReference>
<dbReference type="EC" id="1.14.11.13" evidence="8"/>
<evidence type="ECO:0000256" key="4">
    <source>
        <dbReference type="ARBA" id="ARBA00023002"/>
    </source>
</evidence>
<reference evidence="11" key="1">
    <citation type="submission" date="2021-03" db="EMBL/GenBank/DDBJ databases">
        <authorList>
            <consortium name="Genoscope - CEA"/>
            <person name="William W."/>
        </authorList>
    </citation>
    <scope>NUCLEOTIDE SEQUENCE</scope>
    <source>
        <strain evidence="11">Doubled-haploid Pahang</strain>
    </source>
</reference>
<dbReference type="Pfam" id="PF03171">
    <property type="entry name" value="2OG-FeII_Oxy"/>
    <property type="match status" value="1"/>
</dbReference>